<comment type="caution">
    <text evidence="1">The sequence shown here is derived from an EMBL/GenBank/DDBJ whole genome shotgun (WGS) entry which is preliminary data.</text>
</comment>
<keyword evidence="2" id="KW-1185">Reference proteome</keyword>
<evidence type="ECO:0000313" key="2">
    <source>
        <dbReference type="Proteomes" id="UP000292781"/>
    </source>
</evidence>
<dbReference type="RefSeq" id="WP_131307955.1">
    <property type="nucleotide sequence ID" value="NZ_SJFN01000009.1"/>
</dbReference>
<organism evidence="1 2">
    <name type="scientific">Siculibacillus lacustris</name>
    <dbReference type="NCBI Taxonomy" id="1549641"/>
    <lineage>
        <taxon>Bacteria</taxon>
        <taxon>Pseudomonadati</taxon>
        <taxon>Pseudomonadota</taxon>
        <taxon>Alphaproteobacteria</taxon>
        <taxon>Hyphomicrobiales</taxon>
        <taxon>Ancalomicrobiaceae</taxon>
        <taxon>Siculibacillus</taxon>
    </lineage>
</organism>
<evidence type="ECO:0000313" key="1">
    <source>
        <dbReference type="EMBL" id="TBW39042.1"/>
    </source>
</evidence>
<dbReference type="AlphaFoldDB" id="A0A4Q9VSR5"/>
<gene>
    <name evidence="1" type="ORF">EYW49_07890</name>
</gene>
<dbReference type="Proteomes" id="UP000292781">
    <property type="component" value="Unassembled WGS sequence"/>
</dbReference>
<reference evidence="1 2" key="1">
    <citation type="submission" date="2019-02" db="EMBL/GenBank/DDBJ databases">
        <title>Siculibacillus lacustris gen. nov., sp. nov., a new rosette-forming bacterium isolated from a freshwater crater lake (Lake St. Ana, Romania).</title>
        <authorList>
            <person name="Felfoldi T."/>
            <person name="Marton Z."/>
            <person name="Szabo A."/>
            <person name="Mentes A."/>
            <person name="Boka K."/>
            <person name="Marialigeti K."/>
            <person name="Mathe I."/>
            <person name="Koncz M."/>
            <person name="Schumann P."/>
            <person name="Toth E."/>
        </authorList>
    </citation>
    <scope>NUCLEOTIDE SEQUENCE [LARGE SCALE GENOMIC DNA]</scope>
    <source>
        <strain evidence="1 2">SA-279</strain>
    </source>
</reference>
<sequence>MRTFIHFLIAVIGFALMADGVYRIGRDHGSDDGESAAAAMALVEAQAAIGPPAFAQAMASAGSHGALTEAIEVVRVTPSNPPTLPPPVAVAPPRIGASNGVGDLVAQFSSTAKVGTTMQGVGEPPSIRSAQEVELSLALDRCRVDTTRARDEKAAVDRNLAAVIGILAARTEAGKPTPKTWQDRLFDFLAKQASNAGRVLLGAVLASFRRILAAVTARVTPTDARRGGQAPRAEP</sequence>
<name>A0A4Q9VSR5_9HYPH</name>
<protein>
    <submittedName>
        <fullName evidence="1">Uncharacterized protein</fullName>
    </submittedName>
</protein>
<accession>A0A4Q9VSR5</accession>
<proteinExistence type="predicted"/>
<dbReference type="EMBL" id="SJFN01000009">
    <property type="protein sequence ID" value="TBW39042.1"/>
    <property type="molecule type" value="Genomic_DNA"/>
</dbReference>